<name>A0A4Q7P343_9FLAO</name>
<comment type="caution">
    <text evidence="4">The sequence shown here is derived from an EMBL/GenBank/DDBJ whole genome shotgun (WGS) entry which is preliminary data.</text>
</comment>
<dbReference type="AlphaFoldDB" id="A0A4Q7P343"/>
<dbReference type="Gene3D" id="2.40.50.1020">
    <property type="entry name" value="LytTr DNA-binding domain"/>
    <property type="match status" value="1"/>
</dbReference>
<dbReference type="EMBL" id="SGXE01000002">
    <property type="protein sequence ID" value="RZS93810.1"/>
    <property type="molecule type" value="Genomic_DNA"/>
</dbReference>
<keyword evidence="1" id="KW-0597">Phosphoprotein</keyword>
<evidence type="ECO:0000256" key="1">
    <source>
        <dbReference type="PROSITE-ProRule" id="PRU00169"/>
    </source>
</evidence>
<dbReference type="PANTHER" id="PTHR37299:SF1">
    <property type="entry name" value="STAGE 0 SPORULATION PROTEIN A HOMOLOG"/>
    <property type="match status" value="1"/>
</dbReference>
<feature type="domain" description="HTH LytTR-type" evidence="3">
    <location>
        <begin position="135"/>
        <end position="234"/>
    </location>
</feature>
<gene>
    <name evidence="4" type="ORF">EV197_2391</name>
</gene>
<evidence type="ECO:0000259" key="2">
    <source>
        <dbReference type="PROSITE" id="PS50110"/>
    </source>
</evidence>
<dbReference type="SMART" id="SM00850">
    <property type="entry name" value="LytTR"/>
    <property type="match status" value="1"/>
</dbReference>
<protein>
    <submittedName>
        <fullName evidence="4">LytTR family two component transcriptional regulator</fullName>
    </submittedName>
</protein>
<evidence type="ECO:0000313" key="4">
    <source>
        <dbReference type="EMBL" id="RZS93810.1"/>
    </source>
</evidence>
<feature type="modified residue" description="4-aspartylphosphate" evidence="1">
    <location>
        <position position="53"/>
    </location>
</feature>
<dbReference type="GO" id="GO:0000156">
    <property type="term" value="F:phosphorelay response regulator activity"/>
    <property type="evidence" value="ECO:0007669"/>
    <property type="project" value="InterPro"/>
</dbReference>
<dbReference type="InterPro" id="IPR001789">
    <property type="entry name" value="Sig_transdc_resp-reg_receiver"/>
</dbReference>
<feature type="domain" description="Response regulatory" evidence="2">
    <location>
        <begin position="2"/>
        <end position="113"/>
    </location>
</feature>
<keyword evidence="5" id="KW-1185">Reference proteome</keyword>
<accession>A0A4Q7P343</accession>
<dbReference type="SMART" id="SM00448">
    <property type="entry name" value="REC"/>
    <property type="match status" value="1"/>
</dbReference>
<dbReference type="PANTHER" id="PTHR37299">
    <property type="entry name" value="TRANSCRIPTIONAL REGULATOR-RELATED"/>
    <property type="match status" value="1"/>
</dbReference>
<dbReference type="SUPFAM" id="SSF52172">
    <property type="entry name" value="CheY-like"/>
    <property type="match status" value="1"/>
</dbReference>
<dbReference type="OrthoDB" id="2168082at2"/>
<dbReference type="InterPro" id="IPR046947">
    <property type="entry name" value="LytR-like"/>
</dbReference>
<dbReference type="GO" id="GO:0003677">
    <property type="term" value="F:DNA binding"/>
    <property type="evidence" value="ECO:0007669"/>
    <property type="project" value="InterPro"/>
</dbReference>
<dbReference type="Pfam" id="PF04397">
    <property type="entry name" value="LytTR"/>
    <property type="match status" value="1"/>
</dbReference>
<organism evidence="4 5">
    <name type="scientific">Aquimarina brevivitae</name>
    <dbReference type="NCBI Taxonomy" id="323412"/>
    <lineage>
        <taxon>Bacteria</taxon>
        <taxon>Pseudomonadati</taxon>
        <taxon>Bacteroidota</taxon>
        <taxon>Flavobacteriia</taxon>
        <taxon>Flavobacteriales</taxon>
        <taxon>Flavobacteriaceae</taxon>
        <taxon>Aquimarina</taxon>
    </lineage>
</organism>
<dbReference type="PROSITE" id="PS50930">
    <property type="entry name" value="HTH_LYTTR"/>
    <property type="match status" value="1"/>
</dbReference>
<dbReference type="RefSeq" id="WP_130286919.1">
    <property type="nucleotide sequence ID" value="NZ_SGXE01000002.1"/>
</dbReference>
<dbReference type="Proteomes" id="UP000292262">
    <property type="component" value="Unassembled WGS sequence"/>
</dbReference>
<dbReference type="InterPro" id="IPR007492">
    <property type="entry name" value="LytTR_DNA-bd_dom"/>
</dbReference>
<dbReference type="PROSITE" id="PS50110">
    <property type="entry name" value="RESPONSE_REGULATORY"/>
    <property type="match status" value="1"/>
</dbReference>
<evidence type="ECO:0000259" key="3">
    <source>
        <dbReference type="PROSITE" id="PS50930"/>
    </source>
</evidence>
<dbReference type="Pfam" id="PF00072">
    <property type="entry name" value="Response_reg"/>
    <property type="match status" value="1"/>
</dbReference>
<sequence>MNCIILEDEAMALSVLEDYVNKVPFLELSGSFRSPLQAIDFVSKEKPELLFLDINMPDLSGLDFLDTLNYQPYVIFTTAYSEYTLKSFEYNTLDYLLKPIRFSRFLKAVTKVKMFLEDRRPELAPNQLATTEQSITLKNTNGTHRVFLNSIVYVESFKNYVTYHTEQEKIEIKQSLSEVEKILPQEQFMRVHRSFVVNTSFIKSLKYDGIQLRNDIKLPVGRSYRESINTFFST</sequence>
<dbReference type="InterPro" id="IPR011006">
    <property type="entry name" value="CheY-like_superfamily"/>
</dbReference>
<evidence type="ECO:0000313" key="5">
    <source>
        <dbReference type="Proteomes" id="UP000292262"/>
    </source>
</evidence>
<reference evidence="4 5" key="1">
    <citation type="submission" date="2019-02" db="EMBL/GenBank/DDBJ databases">
        <title>Genomic Encyclopedia of Type Strains, Phase IV (KMG-IV): sequencing the most valuable type-strain genomes for metagenomic binning, comparative biology and taxonomic classification.</title>
        <authorList>
            <person name="Goeker M."/>
        </authorList>
    </citation>
    <scope>NUCLEOTIDE SEQUENCE [LARGE SCALE GENOMIC DNA]</scope>
    <source>
        <strain evidence="4 5">DSM 17196</strain>
    </source>
</reference>
<dbReference type="Gene3D" id="3.40.50.2300">
    <property type="match status" value="1"/>
</dbReference>
<proteinExistence type="predicted"/>